<dbReference type="InterPro" id="IPR004622">
    <property type="entry name" value="DNA_pol_HolB"/>
</dbReference>
<protein>
    <recommendedName>
        <fullName evidence="1">DNA-directed DNA polymerase</fullName>
        <ecNumber evidence="1">2.7.7.7</ecNumber>
    </recommendedName>
</protein>
<evidence type="ECO:0000313" key="5">
    <source>
        <dbReference type="Proteomes" id="UP000051242"/>
    </source>
</evidence>
<dbReference type="EC" id="2.7.7.7" evidence="1"/>
<dbReference type="AlphaFoldDB" id="A0A0R2TB47"/>
<dbReference type="NCBIfam" id="TIGR00678">
    <property type="entry name" value="holB"/>
    <property type="match status" value="1"/>
</dbReference>
<evidence type="ECO:0000256" key="2">
    <source>
        <dbReference type="ARBA" id="ARBA00022932"/>
    </source>
</evidence>
<organism evidence="4 5">
    <name type="scientific">OM182 bacterium BACL3 MAG-120619-bin3</name>
    <dbReference type="NCBI Taxonomy" id="1655593"/>
    <lineage>
        <taxon>Bacteria</taxon>
        <taxon>Pseudomonadati</taxon>
        <taxon>Pseudomonadota</taxon>
        <taxon>Gammaproteobacteria</taxon>
        <taxon>OMG group</taxon>
        <taxon>OM182 clade</taxon>
    </lineage>
</organism>
<dbReference type="EMBL" id="LICD01000007">
    <property type="protein sequence ID" value="KRO84297.1"/>
    <property type="molecule type" value="Genomic_DNA"/>
</dbReference>
<proteinExistence type="predicted"/>
<keyword evidence="2" id="KW-0239">DNA-directed DNA polymerase</keyword>
<comment type="catalytic activity">
    <reaction evidence="3">
        <text>DNA(n) + a 2'-deoxyribonucleoside 5'-triphosphate = DNA(n+1) + diphosphate</text>
        <dbReference type="Rhea" id="RHEA:22508"/>
        <dbReference type="Rhea" id="RHEA-COMP:17339"/>
        <dbReference type="Rhea" id="RHEA-COMP:17340"/>
        <dbReference type="ChEBI" id="CHEBI:33019"/>
        <dbReference type="ChEBI" id="CHEBI:61560"/>
        <dbReference type="ChEBI" id="CHEBI:173112"/>
        <dbReference type="EC" id="2.7.7.7"/>
    </reaction>
</comment>
<evidence type="ECO:0000256" key="1">
    <source>
        <dbReference type="ARBA" id="ARBA00012417"/>
    </source>
</evidence>
<sequence length="359" mass="38576">MNNANAWEFPWLQNLLESLQRSQNDGTLAHAYIISGARGLGKEQIAIAIAAFLTCEAPNPQGQGPCGECKGCRLNATGNHPDVLLLAPKEPGKALTVDLIRKLSDYVHVSSHAGGARVAVLSSAHKMNSSASNALLKTLEEPHESTYLFLVTDSPGLLSPTIRSRCQRITLPIPALEVSLEWMRKLCGGEFDEALATSCLKAAGGSPLLAMAMLTDESLPSRQALERAFVACLTGIATPESLLASLMLAEPITAIEQILSTTAHYAKLMLDTNQQADDGAIDTAVLGGLVSNATWAQFIAQISAVDADENTRRRALLGNRLVRLYDEIEKARRQIGSPTNPNTKLLLESLCWLTSRALK</sequence>
<keyword evidence="2" id="KW-0548">Nucleotidyltransferase</keyword>
<dbReference type="GO" id="GO:0003887">
    <property type="term" value="F:DNA-directed DNA polymerase activity"/>
    <property type="evidence" value="ECO:0007669"/>
    <property type="project" value="UniProtKB-KW"/>
</dbReference>
<evidence type="ECO:0000313" key="4">
    <source>
        <dbReference type="EMBL" id="KRO84297.1"/>
    </source>
</evidence>
<dbReference type="PANTHER" id="PTHR11669:SF8">
    <property type="entry name" value="DNA POLYMERASE III SUBUNIT DELTA"/>
    <property type="match status" value="1"/>
</dbReference>
<dbReference type="GO" id="GO:0008408">
    <property type="term" value="F:3'-5' exonuclease activity"/>
    <property type="evidence" value="ECO:0007669"/>
    <property type="project" value="InterPro"/>
</dbReference>
<dbReference type="SUPFAM" id="SSF52540">
    <property type="entry name" value="P-loop containing nucleoside triphosphate hydrolases"/>
    <property type="match status" value="1"/>
</dbReference>
<dbReference type="InterPro" id="IPR027417">
    <property type="entry name" value="P-loop_NTPase"/>
</dbReference>
<dbReference type="Gene3D" id="3.40.50.300">
    <property type="entry name" value="P-loop containing nucleotide triphosphate hydrolases"/>
    <property type="match status" value="1"/>
</dbReference>
<dbReference type="GO" id="GO:0009360">
    <property type="term" value="C:DNA polymerase III complex"/>
    <property type="evidence" value="ECO:0007669"/>
    <property type="project" value="TreeGrafter"/>
</dbReference>
<keyword evidence="2" id="KW-0808">Transferase</keyword>
<dbReference type="InterPro" id="IPR050238">
    <property type="entry name" value="DNA_Rep/Repair_Clamp_Loader"/>
</dbReference>
<evidence type="ECO:0000256" key="3">
    <source>
        <dbReference type="ARBA" id="ARBA00049244"/>
    </source>
</evidence>
<dbReference type="PANTHER" id="PTHR11669">
    <property type="entry name" value="REPLICATION FACTOR C / DNA POLYMERASE III GAMMA-TAU SUBUNIT"/>
    <property type="match status" value="1"/>
</dbReference>
<name>A0A0R2TB47_9GAMM</name>
<dbReference type="GO" id="GO:0006261">
    <property type="term" value="P:DNA-templated DNA replication"/>
    <property type="evidence" value="ECO:0007669"/>
    <property type="project" value="TreeGrafter"/>
</dbReference>
<comment type="caution">
    <text evidence="4">The sequence shown here is derived from an EMBL/GenBank/DDBJ whole genome shotgun (WGS) entry which is preliminary data.</text>
</comment>
<dbReference type="Pfam" id="PF13177">
    <property type="entry name" value="DNA_pol3_delta2"/>
    <property type="match status" value="1"/>
</dbReference>
<accession>A0A0R2TB47</accession>
<dbReference type="Proteomes" id="UP000051242">
    <property type="component" value="Unassembled WGS sequence"/>
</dbReference>
<gene>
    <name evidence="4" type="ORF">ABR85_01280</name>
</gene>
<reference evidence="4 5" key="1">
    <citation type="submission" date="2015-10" db="EMBL/GenBank/DDBJ databases">
        <title>Metagenome-Assembled Genomes uncover a global brackish microbiome.</title>
        <authorList>
            <person name="Hugerth L.W."/>
            <person name="Larsson J."/>
            <person name="Alneberg J."/>
            <person name="Lindh M.V."/>
            <person name="Legrand C."/>
            <person name="Pinhassi J."/>
            <person name="Andersson A.F."/>
        </authorList>
    </citation>
    <scope>NUCLEOTIDE SEQUENCE [LARGE SCALE GENOMIC DNA]</scope>
    <source>
        <strain evidence="4">BACL22 MAG-120619-bin3</strain>
    </source>
</reference>